<reference evidence="2" key="1">
    <citation type="journal article" date="2014" name="Front. Microbiol.">
        <title>High frequency of phylogenetically diverse reductive dehalogenase-homologous genes in deep subseafloor sedimentary metagenomes.</title>
        <authorList>
            <person name="Kawai M."/>
            <person name="Futagami T."/>
            <person name="Toyoda A."/>
            <person name="Takaki Y."/>
            <person name="Nishi S."/>
            <person name="Hori S."/>
            <person name="Arai W."/>
            <person name="Tsubouchi T."/>
            <person name="Morono Y."/>
            <person name="Uchiyama I."/>
            <person name="Ito T."/>
            <person name="Fujiyama A."/>
            <person name="Inagaki F."/>
            <person name="Takami H."/>
        </authorList>
    </citation>
    <scope>NUCLEOTIDE SEQUENCE</scope>
    <source>
        <strain evidence="2">Expedition CK06-06</strain>
    </source>
</reference>
<dbReference type="AlphaFoldDB" id="X1FJQ0"/>
<evidence type="ECO:0000259" key="1">
    <source>
        <dbReference type="PROSITE" id="PS51379"/>
    </source>
</evidence>
<dbReference type="PROSITE" id="PS00198">
    <property type="entry name" value="4FE4S_FER_1"/>
    <property type="match status" value="1"/>
</dbReference>
<dbReference type="InterPro" id="IPR017900">
    <property type="entry name" value="4Fe4S_Fe_S_CS"/>
</dbReference>
<feature type="domain" description="4Fe-4S ferredoxin-type" evidence="1">
    <location>
        <begin position="1"/>
        <end position="28"/>
    </location>
</feature>
<organism evidence="2">
    <name type="scientific">marine sediment metagenome</name>
    <dbReference type="NCBI Taxonomy" id="412755"/>
    <lineage>
        <taxon>unclassified sequences</taxon>
        <taxon>metagenomes</taxon>
        <taxon>ecological metagenomes</taxon>
    </lineage>
</organism>
<proteinExistence type="predicted"/>
<protein>
    <recommendedName>
        <fullName evidence="1">4Fe-4S ferredoxin-type domain-containing protein</fullName>
    </recommendedName>
</protein>
<name>X1FJQ0_9ZZZZ</name>
<dbReference type="InterPro" id="IPR017896">
    <property type="entry name" value="4Fe4S_Fe-S-bd"/>
</dbReference>
<sequence length="66" mass="7151">MIHIGLSCVGCGMCSDVCPADIPVASIFRKAGKAVQDVFKYMPGKDVEDKIPVTTFEEEELTSVED</sequence>
<comment type="caution">
    <text evidence="2">The sequence shown here is derived from an EMBL/GenBank/DDBJ whole genome shotgun (WGS) entry which is preliminary data.</text>
</comment>
<accession>X1FJQ0</accession>
<dbReference type="EMBL" id="BARU01006109">
    <property type="protein sequence ID" value="GAH45182.1"/>
    <property type="molecule type" value="Genomic_DNA"/>
</dbReference>
<dbReference type="SUPFAM" id="SSF46548">
    <property type="entry name" value="alpha-helical ferredoxin"/>
    <property type="match status" value="1"/>
</dbReference>
<evidence type="ECO:0000313" key="2">
    <source>
        <dbReference type="EMBL" id="GAH45182.1"/>
    </source>
</evidence>
<gene>
    <name evidence="2" type="ORF">S03H2_12000</name>
</gene>
<dbReference type="Pfam" id="PF00037">
    <property type="entry name" value="Fer4"/>
    <property type="match status" value="1"/>
</dbReference>
<dbReference type="PROSITE" id="PS51379">
    <property type="entry name" value="4FE4S_FER_2"/>
    <property type="match status" value="1"/>
</dbReference>